<accession>A0A2H5F576</accession>
<dbReference type="SUPFAM" id="SSF159664">
    <property type="entry name" value="CobE/GbiG C-terminal domain-like"/>
    <property type="match status" value="1"/>
</dbReference>
<organism evidence="2 3">
    <name type="scientific">Paracoccus zhejiangensis</name>
    <dbReference type="NCBI Taxonomy" id="1077935"/>
    <lineage>
        <taxon>Bacteria</taxon>
        <taxon>Pseudomonadati</taxon>
        <taxon>Pseudomonadota</taxon>
        <taxon>Alphaproteobacteria</taxon>
        <taxon>Rhodobacterales</taxon>
        <taxon>Paracoccaceae</taxon>
        <taxon>Paracoccus</taxon>
    </lineage>
</organism>
<dbReference type="Proteomes" id="UP000234530">
    <property type="component" value="Plasmid pPZ01"/>
</dbReference>
<keyword evidence="2" id="KW-0489">Methyltransferase</keyword>
<keyword evidence="3" id="KW-1185">Reference proteome</keyword>
<dbReference type="InterPro" id="IPR036518">
    <property type="entry name" value="CobE/GbiG_C_sf"/>
</dbReference>
<geneLocation type="plasmid" evidence="3">
    <name>ppz01</name>
</geneLocation>
<dbReference type="GO" id="GO:0008168">
    <property type="term" value="F:methyltransferase activity"/>
    <property type="evidence" value="ECO:0007669"/>
    <property type="project" value="UniProtKB-KW"/>
</dbReference>
<dbReference type="Pfam" id="PF01890">
    <property type="entry name" value="CbiG_C"/>
    <property type="match status" value="1"/>
</dbReference>
<protein>
    <submittedName>
        <fullName evidence="2">Precorrin methylase</fullName>
    </submittedName>
</protein>
<dbReference type="OrthoDB" id="7475241at2"/>
<name>A0A2H5F576_9RHOB</name>
<reference evidence="2 3" key="1">
    <citation type="journal article" date="2013" name="Antonie Van Leeuwenhoek">
        <title>Paracoccus zhejiangensis sp. nov., isolated from activated sludge in wastewater-treatment system.</title>
        <authorList>
            <person name="Wu Z.G."/>
            <person name="Zhang D.F."/>
            <person name="Liu Y.L."/>
            <person name="Wang F."/>
            <person name="Jiang X."/>
            <person name="Li C."/>
            <person name="Li S.P."/>
            <person name="Hong Q."/>
            <person name="Li W.J."/>
        </authorList>
    </citation>
    <scope>NUCLEOTIDE SEQUENCE [LARGE SCALE GENOMIC DNA]</scope>
    <source>
        <strain evidence="2 3">J6</strain>
        <plasmid evidence="3">Plasmid ppz01</plasmid>
    </source>
</reference>
<dbReference type="Gene3D" id="3.30.420.180">
    <property type="entry name" value="CobE/GbiG C-terminal domain"/>
    <property type="match status" value="1"/>
</dbReference>
<keyword evidence="2" id="KW-0614">Plasmid</keyword>
<dbReference type="InterPro" id="IPR002750">
    <property type="entry name" value="CobE/GbiG_C"/>
</dbReference>
<dbReference type="GO" id="GO:0032259">
    <property type="term" value="P:methylation"/>
    <property type="evidence" value="ECO:0007669"/>
    <property type="project" value="UniProtKB-KW"/>
</dbReference>
<feature type="domain" description="CobE/GbiG C-terminal" evidence="1">
    <location>
        <begin position="2"/>
        <end position="116"/>
    </location>
</feature>
<dbReference type="AlphaFoldDB" id="A0A2H5F576"/>
<dbReference type="GO" id="GO:0009236">
    <property type="term" value="P:cobalamin biosynthetic process"/>
    <property type="evidence" value="ECO:0007669"/>
    <property type="project" value="InterPro"/>
</dbReference>
<evidence type="ECO:0000259" key="1">
    <source>
        <dbReference type="Pfam" id="PF01890"/>
    </source>
</evidence>
<evidence type="ECO:0000313" key="2">
    <source>
        <dbReference type="EMBL" id="AUH66687.1"/>
    </source>
</evidence>
<dbReference type="KEGG" id="pzh:CX676_19990"/>
<dbReference type="EMBL" id="CP025431">
    <property type="protein sequence ID" value="AUH66687.1"/>
    <property type="molecule type" value="Genomic_DNA"/>
</dbReference>
<gene>
    <name evidence="2" type="ORF">CX676_19990</name>
</gene>
<proteinExistence type="predicted"/>
<sequence>MIVAGIGLRAAATLDALRAGLALMGGVRLSALATPEDKADHPALRALADELDLPLIAVPLAALRLQNCATTTPNQPDRYGTGSVAEASALAACGPGARLIRPREIAPGGLATLALAEGTDP</sequence>
<evidence type="ECO:0000313" key="3">
    <source>
        <dbReference type="Proteomes" id="UP000234530"/>
    </source>
</evidence>
<keyword evidence="2" id="KW-0808">Transferase</keyword>